<organism evidence="3 4">
    <name type="scientific">Bacillus aquiflavi</name>
    <dbReference type="NCBI Taxonomy" id="2672567"/>
    <lineage>
        <taxon>Bacteria</taxon>
        <taxon>Bacillati</taxon>
        <taxon>Bacillota</taxon>
        <taxon>Bacilli</taxon>
        <taxon>Bacillales</taxon>
        <taxon>Bacillaceae</taxon>
        <taxon>Bacillus</taxon>
    </lineage>
</organism>
<dbReference type="Proteomes" id="UP000570010">
    <property type="component" value="Unassembled WGS sequence"/>
</dbReference>
<dbReference type="Proteomes" id="UP000472971">
    <property type="component" value="Unassembled WGS sequence"/>
</dbReference>
<protein>
    <recommendedName>
        <fullName evidence="1">YkoP-like domain-containing protein</fullName>
    </recommendedName>
</protein>
<feature type="domain" description="YkoP-like" evidence="1">
    <location>
        <begin position="3"/>
        <end position="184"/>
    </location>
</feature>
<dbReference type="AlphaFoldDB" id="A0A6B3VXH1"/>
<reference evidence="2 5" key="2">
    <citation type="submission" date="2020-07" db="EMBL/GenBank/DDBJ databases">
        <authorList>
            <person name="Feng H."/>
        </authorList>
    </citation>
    <scope>NUCLEOTIDE SEQUENCE [LARGE SCALE GENOMIC DNA]</scope>
    <source>
        <strain evidence="2">S-12</strain>
        <strain evidence="5">s-12</strain>
    </source>
</reference>
<comment type="caution">
    <text evidence="3">The sequence shown here is derived from an EMBL/GenBank/DDBJ whole genome shotgun (WGS) entry which is preliminary data.</text>
</comment>
<name>A0A6B3VXH1_9BACI</name>
<evidence type="ECO:0000259" key="1">
    <source>
        <dbReference type="Pfam" id="PF22790"/>
    </source>
</evidence>
<accession>A0A6B3VXH1</accession>
<dbReference type="EMBL" id="JAAIWN010000060">
    <property type="protein sequence ID" value="NEY83000.1"/>
    <property type="molecule type" value="Genomic_DNA"/>
</dbReference>
<evidence type="ECO:0000313" key="3">
    <source>
        <dbReference type="EMBL" id="NEY83000.1"/>
    </source>
</evidence>
<gene>
    <name evidence="3" type="ORF">G4D64_16225</name>
    <name evidence="2" type="ORF">H1Z61_16280</name>
</gene>
<evidence type="ECO:0000313" key="2">
    <source>
        <dbReference type="EMBL" id="MBA4538640.1"/>
    </source>
</evidence>
<keyword evidence="4" id="KW-1185">Reference proteome</keyword>
<reference evidence="3 4" key="1">
    <citation type="submission" date="2020-02" db="EMBL/GenBank/DDBJ databases">
        <title>Bacillus aquiflavi sp. nov., isolated from yellow water of strong flavor Chinese baijiu in Yibin region of China.</title>
        <authorList>
            <person name="Xie J."/>
        </authorList>
    </citation>
    <scope>NUCLEOTIDE SEQUENCE [LARGE SCALE GENOMIC DNA]</scope>
    <source>
        <strain evidence="3 4">3H-10</strain>
    </source>
</reference>
<proteinExistence type="predicted"/>
<dbReference type="InterPro" id="IPR054467">
    <property type="entry name" value="YkoP-like_dom"/>
</dbReference>
<evidence type="ECO:0000313" key="5">
    <source>
        <dbReference type="Proteomes" id="UP000570010"/>
    </source>
</evidence>
<dbReference type="Pfam" id="PF22790">
    <property type="entry name" value="YkoP"/>
    <property type="match status" value="1"/>
</dbReference>
<dbReference type="EMBL" id="JACEIO010000058">
    <property type="protein sequence ID" value="MBA4538640.1"/>
    <property type="molecule type" value="Genomic_DNA"/>
</dbReference>
<evidence type="ECO:0000313" key="4">
    <source>
        <dbReference type="Proteomes" id="UP000472971"/>
    </source>
</evidence>
<sequence>MRMYLLSLWGLFDPIYFAFTRLTYVETNSYGEKTIFRVRLIKYKGKKLILSDGSKICKNDMLIKIHLHNIRLLKELSCLKNNTSRGISIYRHVLNSMPFLSSYIKKHPFENDIKGIIGITMINKGVQKLGFECFEPNQSLYKWFKFICQLPIFLLSQSHFSLKNMHKNTPVFLCMSKEQLFRKYGK</sequence>